<dbReference type="GO" id="GO:0008237">
    <property type="term" value="F:metallopeptidase activity"/>
    <property type="evidence" value="ECO:0007669"/>
    <property type="project" value="UniProtKB-KW"/>
</dbReference>
<dbReference type="AlphaFoldDB" id="A0A381PNH7"/>
<proteinExistence type="inferred from homology"/>
<comment type="similarity">
    <text evidence="3">Belongs to the peptidase M50B family.</text>
</comment>
<keyword evidence="8" id="KW-0378">Hydrolase</keyword>
<feature type="transmembrane region" description="Helical" evidence="13">
    <location>
        <begin position="57"/>
        <end position="81"/>
    </location>
</feature>
<dbReference type="InterPro" id="IPR044537">
    <property type="entry name" value="Rip2-like"/>
</dbReference>
<evidence type="ECO:0000256" key="5">
    <source>
        <dbReference type="ARBA" id="ARBA00022670"/>
    </source>
</evidence>
<dbReference type="Pfam" id="PF02163">
    <property type="entry name" value="Peptidase_M50"/>
    <property type="match status" value="1"/>
</dbReference>
<feature type="domain" description="Peptidase M50" evidence="14">
    <location>
        <begin position="93"/>
        <end position="130"/>
    </location>
</feature>
<keyword evidence="10 13" id="KW-1133">Transmembrane helix</keyword>
<keyword evidence="5" id="KW-0645">Protease</keyword>
<evidence type="ECO:0000256" key="3">
    <source>
        <dbReference type="ARBA" id="ARBA00007931"/>
    </source>
</evidence>
<evidence type="ECO:0000256" key="10">
    <source>
        <dbReference type="ARBA" id="ARBA00022989"/>
    </source>
</evidence>
<keyword evidence="6 13" id="KW-0812">Transmembrane</keyword>
<feature type="transmembrane region" description="Helical" evidence="13">
    <location>
        <begin position="20"/>
        <end position="37"/>
    </location>
</feature>
<keyword evidence="11" id="KW-0482">Metalloprotease</keyword>
<keyword evidence="9" id="KW-0862">Zinc</keyword>
<evidence type="ECO:0000256" key="9">
    <source>
        <dbReference type="ARBA" id="ARBA00022833"/>
    </source>
</evidence>
<gene>
    <name evidence="15" type="ORF">METZ01_LOCUS20531</name>
</gene>
<evidence type="ECO:0000256" key="7">
    <source>
        <dbReference type="ARBA" id="ARBA00022723"/>
    </source>
</evidence>
<dbReference type="GO" id="GO:0006508">
    <property type="term" value="P:proteolysis"/>
    <property type="evidence" value="ECO:0007669"/>
    <property type="project" value="UniProtKB-KW"/>
</dbReference>
<accession>A0A381PNH7</accession>
<reference evidence="15" key="1">
    <citation type="submission" date="2018-05" db="EMBL/GenBank/DDBJ databases">
        <authorList>
            <person name="Lanie J.A."/>
            <person name="Ng W.-L."/>
            <person name="Kazmierczak K.M."/>
            <person name="Andrzejewski T.M."/>
            <person name="Davidsen T.M."/>
            <person name="Wayne K.J."/>
            <person name="Tettelin H."/>
            <person name="Glass J.I."/>
            <person name="Rusch D."/>
            <person name="Podicherti R."/>
            <person name="Tsui H.-C.T."/>
            <person name="Winkler M.E."/>
        </authorList>
    </citation>
    <scope>NUCLEOTIDE SEQUENCE</scope>
</reference>
<dbReference type="InterPro" id="IPR008915">
    <property type="entry name" value="Peptidase_M50"/>
</dbReference>
<dbReference type="InterPro" id="IPR052348">
    <property type="entry name" value="Metallopeptidase_M50B"/>
</dbReference>
<dbReference type="CDD" id="cd06158">
    <property type="entry name" value="S2P-M50_like_1"/>
    <property type="match status" value="1"/>
</dbReference>
<sequence>MKFGDPTAKMMGRLTLNPLVHLDPIGTLMLFLVHFGWAKPVPVDPRYFSDPKRQMLWVALAGPVANMILAFFSGILIIGFASSNFMFSSNTAIIGNMLVYSLQINLALAVFNMLPIPPLDGSKILRGLLPYEYEHIAVQMEQYGPWVLMSIILFGMMTGVSLFWIFIGPFVRFFSSLFTLGIM</sequence>
<evidence type="ECO:0000256" key="8">
    <source>
        <dbReference type="ARBA" id="ARBA00022801"/>
    </source>
</evidence>
<dbReference type="GO" id="GO:0046872">
    <property type="term" value="F:metal ion binding"/>
    <property type="evidence" value="ECO:0007669"/>
    <property type="project" value="UniProtKB-KW"/>
</dbReference>
<comment type="cofactor">
    <cofactor evidence="1">
        <name>Zn(2+)</name>
        <dbReference type="ChEBI" id="CHEBI:29105"/>
    </cofactor>
</comment>
<evidence type="ECO:0000256" key="13">
    <source>
        <dbReference type="SAM" id="Phobius"/>
    </source>
</evidence>
<dbReference type="PANTHER" id="PTHR35864:SF1">
    <property type="entry name" value="ZINC METALLOPROTEASE YWHC-RELATED"/>
    <property type="match status" value="1"/>
</dbReference>
<evidence type="ECO:0000256" key="6">
    <source>
        <dbReference type="ARBA" id="ARBA00022692"/>
    </source>
</evidence>
<evidence type="ECO:0000256" key="1">
    <source>
        <dbReference type="ARBA" id="ARBA00001947"/>
    </source>
</evidence>
<dbReference type="GO" id="GO:0005886">
    <property type="term" value="C:plasma membrane"/>
    <property type="evidence" value="ECO:0007669"/>
    <property type="project" value="UniProtKB-SubCell"/>
</dbReference>
<comment type="subcellular location">
    <subcellularLocation>
        <location evidence="2">Cell membrane</location>
        <topology evidence="2">Multi-pass membrane protein</topology>
    </subcellularLocation>
</comment>
<dbReference type="EMBL" id="UINC01001018">
    <property type="protein sequence ID" value="SUZ67677.1"/>
    <property type="molecule type" value="Genomic_DNA"/>
</dbReference>
<evidence type="ECO:0000256" key="11">
    <source>
        <dbReference type="ARBA" id="ARBA00023049"/>
    </source>
</evidence>
<dbReference type="PANTHER" id="PTHR35864">
    <property type="entry name" value="ZINC METALLOPROTEASE MJ0611-RELATED"/>
    <property type="match status" value="1"/>
</dbReference>
<keyword evidence="7" id="KW-0479">Metal-binding</keyword>
<organism evidence="15">
    <name type="scientific">marine metagenome</name>
    <dbReference type="NCBI Taxonomy" id="408172"/>
    <lineage>
        <taxon>unclassified sequences</taxon>
        <taxon>metagenomes</taxon>
        <taxon>ecological metagenomes</taxon>
    </lineage>
</organism>
<protein>
    <recommendedName>
        <fullName evidence="14">Peptidase M50 domain-containing protein</fullName>
    </recommendedName>
</protein>
<evidence type="ECO:0000313" key="15">
    <source>
        <dbReference type="EMBL" id="SUZ67677.1"/>
    </source>
</evidence>
<feature type="transmembrane region" description="Helical" evidence="13">
    <location>
        <begin position="146"/>
        <end position="167"/>
    </location>
</feature>
<keyword evidence="4" id="KW-1003">Cell membrane</keyword>
<evidence type="ECO:0000256" key="4">
    <source>
        <dbReference type="ARBA" id="ARBA00022475"/>
    </source>
</evidence>
<evidence type="ECO:0000256" key="2">
    <source>
        <dbReference type="ARBA" id="ARBA00004651"/>
    </source>
</evidence>
<evidence type="ECO:0000256" key="12">
    <source>
        <dbReference type="ARBA" id="ARBA00023136"/>
    </source>
</evidence>
<keyword evidence="12 13" id="KW-0472">Membrane</keyword>
<name>A0A381PNH7_9ZZZZ</name>
<feature type="transmembrane region" description="Helical" evidence="13">
    <location>
        <begin position="93"/>
        <end position="114"/>
    </location>
</feature>
<evidence type="ECO:0000259" key="14">
    <source>
        <dbReference type="Pfam" id="PF02163"/>
    </source>
</evidence>